<dbReference type="GO" id="GO:0070492">
    <property type="term" value="F:oligosaccharide binding"/>
    <property type="evidence" value="ECO:0007669"/>
    <property type="project" value="TreeGrafter"/>
</dbReference>
<dbReference type="Proteomes" id="UP000663844">
    <property type="component" value="Unassembled WGS sequence"/>
</dbReference>
<comment type="similarity">
    <text evidence="1">Belongs to the glycosyl hydrolase 18 family.</text>
</comment>
<dbReference type="EMBL" id="CAJOAZ010000662">
    <property type="protein sequence ID" value="CAF3692863.1"/>
    <property type="molecule type" value="Genomic_DNA"/>
</dbReference>
<sequence length="430" mass="49629">MTSSISFVIFFCLICSIETTIGPGSRKVPARAAEKVVSTPSPAAQSLPPTAPFEAFPPAKTNALQRRLVEENINPQIILETHESYCATCTETREFNNPSLVYVTPWNSHGYDIAKMFTKKFDYIAPVWLSVRRTGFEKYIIEGTQDIDKKWIETLKENNPKIRIVPRVIFEKFSVDDIHALFESEDEKQQLATTFAKFLIEHKDLFDGYVIEILMQFRGTSKPTLNHIISHIAEHIHEINDNDKKKEIILAVPPYDEIFDKNDFEMLYEHLDGFSVMTYDFPNREPGPVAPLEWVESTMEKFSKPENEGRIKVFLGLNFYGYRYDRAGSAVKKDQQQQYGMKPIVGRDYIDFLKKNYATSAIIYDPRVREHITVIQVRPTKQQQHPLPETIIFYPSLKSIYERLELATKLNVGIAIWDGGQGLDYFYDLL</sequence>
<feature type="signal peptide" evidence="3">
    <location>
        <begin position="1"/>
        <end position="19"/>
    </location>
</feature>
<organism evidence="5 8">
    <name type="scientific">Adineta steineri</name>
    <dbReference type="NCBI Taxonomy" id="433720"/>
    <lineage>
        <taxon>Eukaryota</taxon>
        <taxon>Metazoa</taxon>
        <taxon>Spiralia</taxon>
        <taxon>Gnathifera</taxon>
        <taxon>Rotifera</taxon>
        <taxon>Eurotatoria</taxon>
        <taxon>Bdelloidea</taxon>
        <taxon>Adinetida</taxon>
        <taxon>Adinetidae</taxon>
        <taxon>Adineta</taxon>
    </lineage>
</organism>
<dbReference type="Gene3D" id="3.20.20.80">
    <property type="entry name" value="Glycosidases"/>
    <property type="match status" value="1"/>
</dbReference>
<comment type="caution">
    <text evidence="5">The sequence shown here is derived from an EMBL/GenBank/DDBJ whole genome shotgun (WGS) entry which is preliminary data.</text>
</comment>
<reference evidence="5" key="1">
    <citation type="submission" date="2021-02" db="EMBL/GenBank/DDBJ databases">
        <authorList>
            <person name="Nowell W R."/>
        </authorList>
    </citation>
    <scope>NUCLEOTIDE SEQUENCE</scope>
</reference>
<dbReference type="PANTHER" id="PTHR46066">
    <property type="entry name" value="CHITINASE DOMAIN-CONTAINING PROTEIN 1 FAMILY MEMBER"/>
    <property type="match status" value="1"/>
</dbReference>
<evidence type="ECO:0000313" key="7">
    <source>
        <dbReference type="EMBL" id="CAF3692863.1"/>
    </source>
</evidence>
<evidence type="ECO:0000256" key="3">
    <source>
        <dbReference type="SAM" id="SignalP"/>
    </source>
</evidence>
<name>A0A814KTP5_9BILA</name>
<evidence type="ECO:0000256" key="1">
    <source>
        <dbReference type="ARBA" id="ARBA00009336"/>
    </source>
</evidence>
<dbReference type="EMBL" id="CAJOBB010000209">
    <property type="protein sequence ID" value="CAF3611070.1"/>
    <property type="molecule type" value="Genomic_DNA"/>
</dbReference>
<proteinExistence type="inferred from homology"/>
<dbReference type="InterPro" id="IPR011583">
    <property type="entry name" value="Chitinase_II/V-like_cat"/>
</dbReference>
<dbReference type="EMBL" id="CAJNOE010000213">
    <property type="protein sequence ID" value="CAF1054252.1"/>
    <property type="molecule type" value="Genomic_DNA"/>
</dbReference>
<dbReference type="AlphaFoldDB" id="A0A814KTP5"/>
<dbReference type="CDD" id="cd02876">
    <property type="entry name" value="GH18_SI-CLP"/>
    <property type="match status" value="1"/>
</dbReference>
<dbReference type="GO" id="GO:0005975">
    <property type="term" value="P:carbohydrate metabolic process"/>
    <property type="evidence" value="ECO:0007669"/>
    <property type="project" value="InterPro"/>
</dbReference>
<feature type="chain" id="PRO_5035601140" description="Chitinase domain-containing protein 1" evidence="3">
    <location>
        <begin position="20"/>
        <end position="430"/>
    </location>
</feature>
<feature type="domain" description="GH18" evidence="4">
    <location>
        <begin position="97"/>
        <end position="430"/>
    </location>
</feature>
<dbReference type="InterPro" id="IPR001223">
    <property type="entry name" value="Glyco_hydro18_cat"/>
</dbReference>
<evidence type="ECO:0000256" key="2">
    <source>
        <dbReference type="ARBA" id="ARBA00040976"/>
    </source>
</evidence>
<evidence type="ECO:0000313" key="6">
    <source>
        <dbReference type="EMBL" id="CAF3611070.1"/>
    </source>
</evidence>
<accession>A0A814KTP5</accession>
<protein>
    <recommendedName>
        <fullName evidence="2">Chitinase domain-containing protein 1</fullName>
    </recommendedName>
</protein>
<dbReference type="Gene3D" id="3.10.50.10">
    <property type="match status" value="1"/>
</dbReference>
<dbReference type="InterPro" id="IPR029070">
    <property type="entry name" value="Chitinase_insertion_sf"/>
</dbReference>
<gene>
    <name evidence="5" type="ORF">IZO911_LOCUS20507</name>
    <name evidence="6" type="ORF">KXQ929_LOCUS5642</name>
    <name evidence="7" type="ORF">OXD698_LOCUS11729</name>
</gene>
<dbReference type="SUPFAM" id="SSF51445">
    <property type="entry name" value="(Trans)glycosidases"/>
    <property type="match status" value="1"/>
</dbReference>
<dbReference type="InterPro" id="IPR017853">
    <property type="entry name" value="GH"/>
</dbReference>
<evidence type="ECO:0000313" key="5">
    <source>
        <dbReference type="EMBL" id="CAF1054252.1"/>
    </source>
</evidence>
<evidence type="ECO:0000259" key="4">
    <source>
        <dbReference type="PROSITE" id="PS51910"/>
    </source>
</evidence>
<dbReference type="PANTHER" id="PTHR46066:SF2">
    <property type="entry name" value="CHITINASE DOMAIN-CONTAINING PROTEIN 1"/>
    <property type="match status" value="1"/>
</dbReference>
<dbReference type="GO" id="GO:0008061">
    <property type="term" value="F:chitin binding"/>
    <property type="evidence" value="ECO:0007669"/>
    <property type="project" value="InterPro"/>
</dbReference>
<dbReference type="GO" id="GO:0012505">
    <property type="term" value="C:endomembrane system"/>
    <property type="evidence" value="ECO:0007669"/>
    <property type="project" value="TreeGrafter"/>
</dbReference>
<dbReference type="PROSITE" id="PS51910">
    <property type="entry name" value="GH18_2"/>
    <property type="match status" value="1"/>
</dbReference>
<dbReference type="SMART" id="SM00636">
    <property type="entry name" value="Glyco_18"/>
    <property type="match status" value="1"/>
</dbReference>
<evidence type="ECO:0000313" key="8">
    <source>
        <dbReference type="Proteomes" id="UP000663860"/>
    </source>
</evidence>
<dbReference type="Pfam" id="PF00704">
    <property type="entry name" value="Glyco_hydro_18"/>
    <property type="match status" value="1"/>
</dbReference>
<dbReference type="Proteomes" id="UP000663860">
    <property type="component" value="Unassembled WGS sequence"/>
</dbReference>
<keyword evidence="3" id="KW-0732">Signal</keyword>
<dbReference type="Proteomes" id="UP000663868">
    <property type="component" value="Unassembled WGS sequence"/>
</dbReference>